<feature type="domain" description="RRM" evidence="4">
    <location>
        <begin position="21"/>
        <end position="100"/>
    </location>
</feature>
<reference evidence="5 6" key="2">
    <citation type="submission" date="2018-11" db="EMBL/GenBank/DDBJ databases">
        <authorList>
            <consortium name="Pathogen Informatics"/>
        </authorList>
    </citation>
    <scope>NUCLEOTIDE SEQUENCE [LARGE SCALE GENOMIC DNA]</scope>
</reference>
<dbReference type="PANTHER" id="PTHR48026">
    <property type="entry name" value="HOMOLOGOUS TO DROSOPHILA SQD (SQUID) PROTEIN"/>
    <property type="match status" value="1"/>
</dbReference>
<evidence type="ECO:0000256" key="2">
    <source>
        <dbReference type="ARBA" id="ARBA00022884"/>
    </source>
</evidence>
<dbReference type="GO" id="GO:0000398">
    <property type="term" value="P:mRNA splicing, via spliceosome"/>
    <property type="evidence" value="ECO:0007669"/>
    <property type="project" value="TreeGrafter"/>
</dbReference>
<keyword evidence="1" id="KW-0677">Repeat</keyword>
<dbReference type="SMART" id="SM00360">
    <property type="entry name" value="RRM"/>
    <property type="match status" value="1"/>
</dbReference>
<name>A0A0M3K647_ANISI</name>
<proteinExistence type="predicted"/>
<sequence>MEKLRQSLNGSVSNLEPEQFRKMFIGGLTSTTTDENLREFYSKWGDLVDCVVMRDPTTKRSRGFGFVSYSKQSEVDGEVKAVAPTEVGEAREVDLKVAGEAKAAVVVVVGMVDEVISEE</sequence>
<dbReference type="EMBL" id="UYRR01032604">
    <property type="protein sequence ID" value="VDK56173.1"/>
    <property type="molecule type" value="Genomic_DNA"/>
</dbReference>
<reference evidence="7" key="1">
    <citation type="submission" date="2017-02" db="UniProtKB">
        <authorList>
            <consortium name="WormBaseParasite"/>
        </authorList>
    </citation>
    <scope>IDENTIFICATION</scope>
</reference>
<evidence type="ECO:0000259" key="4">
    <source>
        <dbReference type="PROSITE" id="PS50102"/>
    </source>
</evidence>
<dbReference type="InterPro" id="IPR012677">
    <property type="entry name" value="Nucleotide-bd_a/b_plait_sf"/>
</dbReference>
<accession>A0A0M3K647</accession>
<dbReference type="Gene3D" id="3.30.70.330">
    <property type="match status" value="1"/>
</dbReference>
<dbReference type="PANTHER" id="PTHR48026:SF14">
    <property type="entry name" value="HETEROGENEOUS NUCLEAR RIBONUCLEOPROTEIN A1"/>
    <property type="match status" value="1"/>
</dbReference>
<dbReference type="InterPro" id="IPR000504">
    <property type="entry name" value="RRM_dom"/>
</dbReference>
<keyword evidence="6" id="KW-1185">Reference proteome</keyword>
<dbReference type="PROSITE" id="PS50102">
    <property type="entry name" value="RRM"/>
    <property type="match status" value="1"/>
</dbReference>
<evidence type="ECO:0000313" key="7">
    <source>
        <dbReference type="WBParaSite" id="ASIM_0001643801-mRNA-1"/>
    </source>
</evidence>
<evidence type="ECO:0000256" key="1">
    <source>
        <dbReference type="ARBA" id="ARBA00022737"/>
    </source>
</evidence>
<dbReference type="GO" id="GO:0003730">
    <property type="term" value="F:mRNA 3'-UTR binding"/>
    <property type="evidence" value="ECO:0007669"/>
    <property type="project" value="TreeGrafter"/>
</dbReference>
<dbReference type="GO" id="GO:0098687">
    <property type="term" value="C:chromosomal region"/>
    <property type="evidence" value="ECO:0007669"/>
    <property type="project" value="UniProtKB-ARBA"/>
</dbReference>
<evidence type="ECO:0000256" key="3">
    <source>
        <dbReference type="PROSITE-ProRule" id="PRU00176"/>
    </source>
</evidence>
<dbReference type="FunFam" id="3.30.70.330:FF:000040">
    <property type="entry name" value="Heterogeneous nuclear ribonucleoprotein A2/B1"/>
    <property type="match status" value="1"/>
</dbReference>
<dbReference type="AlphaFoldDB" id="A0A0M3K647"/>
<gene>
    <name evidence="5" type="ORF">ASIM_LOCUS15845</name>
</gene>
<evidence type="ECO:0000313" key="5">
    <source>
        <dbReference type="EMBL" id="VDK56173.1"/>
    </source>
</evidence>
<dbReference type="Proteomes" id="UP000267096">
    <property type="component" value="Unassembled WGS sequence"/>
</dbReference>
<protein>
    <submittedName>
        <fullName evidence="7">Heterogeneous nuclear ribonucleoprotein A1 (inferred by orthology to a C. elegans protein)</fullName>
    </submittedName>
</protein>
<dbReference type="InterPro" id="IPR035979">
    <property type="entry name" value="RBD_domain_sf"/>
</dbReference>
<dbReference type="GO" id="GO:0071013">
    <property type="term" value="C:catalytic step 2 spliceosome"/>
    <property type="evidence" value="ECO:0007669"/>
    <property type="project" value="TreeGrafter"/>
</dbReference>
<evidence type="ECO:0000313" key="6">
    <source>
        <dbReference type="Proteomes" id="UP000267096"/>
    </source>
</evidence>
<dbReference type="WBParaSite" id="ASIM_0001643801-mRNA-1">
    <property type="protein sequence ID" value="ASIM_0001643801-mRNA-1"/>
    <property type="gene ID" value="ASIM_0001643801"/>
</dbReference>
<keyword evidence="2 3" id="KW-0694">RNA-binding</keyword>
<dbReference type="OrthoDB" id="1875751at2759"/>
<dbReference type="SUPFAM" id="SSF54928">
    <property type="entry name" value="RNA-binding domain, RBD"/>
    <property type="match status" value="1"/>
</dbReference>
<organism evidence="7">
    <name type="scientific">Anisakis simplex</name>
    <name type="common">Herring worm</name>
    <dbReference type="NCBI Taxonomy" id="6269"/>
    <lineage>
        <taxon>Eukaryota</taxon>
        <taxon>Metazoa</taxon>
        <taxon>Ecdysozoa</taxon>
        <taxon>Nematoda</taxon>
        <taxon>Chromadorea</taxon>
        <taxon>Rhabditida</taxon>
        <taxon>Spirurina</taxon>
        <taxon>Ascaridomorpha</taxon>
        <taxon>Ascaridoidea</taxon>
        <taxon>Anisakidae</taxon>
        <taxon>Anisakis</taxon>
        <taxon>Anisakis simplex complex</taxon>
    </lineage>
</organism>
<dbReference type="Pfam" id="PF00076">
    <property type="entry name" value="RRM_1"/>
    <property type="match status" value="1"/>
</dbReference>